<dbReference type="InterPro" id="IPR006089">
    <property type="entry name" value="Acyl-CoA_DH_CS"/>
</dbReference>
<feature type="compositionally biased region" description="Polar residues" evidence="9">
    <location>
        <begin position="1762"/>
        <end position="1791"/>
    </location>
</feature>
<dbReference type="Gene3D" id="3.10.120.10">
    <property type="entry name" value="Cytochrome b5-like heme/steroid binding domain"/>
    <property type="match status" value="1"/>
</dbReference>
<dbReference type="Pfam" id="PF00638">
    <property type="entry name" value="Ran_BP1"/>
    <property type="match status" value="1"/>
</dbReference>
<organism evidence="12 13">
    <name type="scientific">Diplocarpon coronariae</name>
    <dbReference type="NCBI Taxonomy" id="2795749"/>
    <lineage>
        <taxon>Eukaryota</taxon>
        <taxon>Fungi</taxon>
        <taxon>Dikarya</taxon>
        <taxon>Ascomycota</taxon>
        <taxon>Pezizomycotina</taxon>
        <taxon>Leotiomycetes</taxon>
        <taxon>Helotiales</taxon>
        <taxon>Drepanopezizaceae</taxon>
        <taxon>Diplocarpon</taxon>
    </lineage>
</organism>
<feature type="compositionally biased region" description="Low complexity" evidence="9">
    <location>
        <begin position="2096"/>
        <end position="2126"/>
    </location>
</feature>
<dbReference type="OrthoDB" id="185618at2759"/>
<evidence type="ECO:0000256" key="7">
    <source>
        <dbReference type="ARBA" id="ARBA00023002"/>
    </source>
</evidence>
<dbReference type="GO" id="GO:0005737">
    <property type="term" value="C:cytoplasm"/>
    <property type="evidence" value="ECO:0007669"/>
    <property type="project" value="TreeGrafter"/>
</dbReference>
<feature type="compositionally biased region" description="Polar residues" evidence="9">
    <location>
        <begin position="1974"/>
        <end position="1997"/>
    </location>
</feature>
<feature type="compositionally biased region" description="Low complexity" evidence="9">
    <location>
        <begin position="2033"/>
        <end position="2052"/>
    </location>
</feature>
<comment type="caution">
    <text evidence="12">The sequence shown here is derived from an EMBL/GenBank/DDBJ whole genome shotgun (WGS) entry which is preliminary data.</text>
</comment>
<feature type="compositionally biased region" description="Polar residues" evidence="9">
    <location>
        <begin position="1799"/>
        <end position="1809"/>
    </location>
</feature>
<feature type="compositionally biased region" description="Basic and acidic residues" evidence="9">
    <location>
        <begin position="1466"/>
        <end position="1481"/>
    </location>
</feature>
<feature type="compositionally biased region" description="Low complexity" evidence="9">
    <location>
        <begin position="1881"/>
        <end position="1890"/>
    </location>
</feature>
<feature type="compositionally biased region" description="Polar residues" evidence="9">
    <location>
        <begin position="1497"/>
        <end position="1520"/>
    </location>
</feature>
<keyword evidence="13" id="KW-1185">Reference proteome</keyword>
<dbReference type="InterPro" id="IPR001199">
    <property type="entry name" value="Cyt_B5-like_heme/steroid-bd"/>
</dbReference>
<dbReference type="SMART" id="SM01117">
    <property type="entry name" value="Cyt-b5"/>
    <property type="match status" value="1"/>
</dbReference>
<keyword evidence="3" id="KW-0349">Heme</keyword>
<dbReference type="EMBL" id="MZNU01000436">
    <property type="protein sequence ID" value="OWO97466.1"/>
    <property type="molecule type" value="Genomic_DNA"/>
</dbReference>
<dbReference type="InterPro" id="IPR037069">
    <property type="entry name" value="AcylCoA_DH/ox_N_sf"/>
</dbReference>
<dbReference type="Gene3D" id="2.40.110.10">
    <property type="entry name" value="Butyryl-CoA Dehydrogenase, subunit A, domain 2"/>
    <property type="match status" value="1"/>
</dbReference>
<keyword evidence="5" id="KW-0479">Metal-binding</keyword>
<feature type="compositionally biased region" description="Polar residues" evidence="9">
    <location>
        <begin position="1365"/>
        <end position="1409"/>
    </location>
</feature>
<dbReference type="PANTHER" id="PTHR48083:SF28">
    <property type="entry name" value="ACYL-COA DEHYDROGENASE FAMILY PROTEIN (AFU_ORTHOLOGUE AFUA_6G10880)-RELATED"/>
    <property type="match status" value="1"/>
</dbReference>
<keyword evidence="7" id="KW-0560">Oxidoreductase</keyword>
<gene>
    <name evidence="12" type="ORF">B2J93_5279</name>
</gene>
<accession>A0A218YRK3</accession>
<feature type="compositionally biased region" description="Low complexity" evidence="9">
    <location>
        <begin position="996"/>
        <end position="1007"/>
    </location>
</feature>
<dbReference type="PROSITE" id="PS50255">
    <property type="entry name" value="CYTOCHROME_B5_2"/>
    <property type="match status" value="1"/>
</dbReference>
<feature type="compositionally biased region" description="Polar residues" evidence="9">
    <location>
        <begin position="723"/>
        <end position="746"/>
    </location>
</feature>
<dbReference type="SMART" id="SM00160">
    <property type="entry name" value="RanBD"/>
    <property type="match status" value="1"/>
</dbReference>
<feature type="compositionally biased region" description="Polar residues" evidence="9">
    <location>
        <begin position="1689"/>
        <end position="1711"/>
    </location>
</feature>
<dbReference type="Pfam" id="PF00441">
    <property type="entry name" value="Acyl-CoA_dh_1"/>
    <property type="match status" value="1"/>
</dbReference>
<feature type="compositionally biased region" description="Basic and acidic residues" evidence="9">
    <location>
        <begin position="1414"/>
        <end position="1424"/>
    </location>
</feature>
<dbReference type="SUPFAM" id="SSF50729">
    <property type="entry name" value="PH domain-like"/>
    <property type="match status" value="1"/>
</dbReference>
<feature type="region of interest" description="Disordered" evidence="9">
    <location>
        <begin position="844"/>
        <end position="1096"/>
    </location>
</feature>
<dbReference type="InterPro" id="IPR018506">
    <property type="entry name" value="Cyt_B5_heme-BS"/>
</dbReference>
<feature type="compositionally biased region" description="Low complexity" evidence="9">
    <location>
        <begin position="2065"/>
        <end position="2082"/>
    </location>
</feature>
<evidence type="ECO:0000313" key="13">
    <source>
        <dbReference type="Proteomes" id="UP000242519"/>
    </source>
</evidence>
<dbReference type="InterPro" id="IPR009075">
    <property type="entry name" value="AcylCo_DH/oxidase_C"/>
</dbReference>
<dbReference type="InParanoid" id="A0A218YRK3"/>
<evidence type="ECO:0000256" key="8">
    <source>
        <dbReference type="ARBA" id="ARBA00023004"/>
    </source>
</evidence>
<comment type="similarity">
    <text evidence="2">Belongs to the acyl-CoA dehydrogenase family.</text>
</comment>
<feature type="region of interest" description="Disordered" evidence="9">
    <location>
        <begin position="566"/>
        <end position="597"/>
    </location>
</feature>
<evidence type="ECO:0000256" key="3">
    <source>
        <dbReference type="ARBA" id="ARBA00022617"/>
    </source>
</evidence>
<evidence type="ECO:0000256" key="2">
    <source>
        <dbReference type="ARBA" id="ARBA00009347"/>
    </source>
</evidence>
<feature type="region of interest" description="Disordered" evidence="9">
    <location>
        <begin position="765"/>
        <end position="829"/>
    </location>
</feature>
<evidence type="ECO:0000313" key="12">
    <source>
        <dbReference type="EMBL" id="OWO97466.1"/>
    </source>
</evidence>
<feature type="compositionally biased region" description="Basic and acidic residues" evidence="9">
    <location>
        <begin position="1588"/>
        <end position="1602"/>
    </location>
</feature>
<dbReference type="Proteomes" id="UP000242519">
    <property type="component" value="Unassembled WGS sequence"/>
</dbReference>
<feature type="region of interest" description="Disordered" evidence="9">
    <location>
        <begin position="1588"/>
        <end position="1610"/>
    </location>
</feature>
<feature type="compositionally biased region" description="Low complexity" evidence="9">
    <location>
        <begin position="629"/>
        <end position="643"/>
    </location>
</feature>
<dbReference type="PROSITE" id="PS50196">
    <property type="entry name" value="RANBD1"/>
    <property type="match status" value="1"/>
</dbReference>
<dbReference type="PROSITE" id="PS00072">
    <property type="entry name" value="ACYL_COA_DH_1"/>
    <property type="match status" value="1"/>
</dbReference>
<dbReference type="InterPro" id="IPR046373">
    <property type="entry name" value="Acyl-CoA_Oxase/DH_mid-dom_sf"/>
</dbReference>
<dbReference type="GO" id="GO:0050660">
    <property type="term" value="F:flavin adenine dinucleotide binding"/>
    <property type="evidence" value="ECO:0007669"/>
    <property type="project" value="InterPro"/>
</dbReference>
<keyword evidence="8" id="KW-0408">Iron</keyword>
<feature type="compositionally biased region" description="Polar residues" evidence="9">
    <location>
        <begin position="861"/>
        <end position="886"/>
    </location>
</feature>
<feature type="compositionally biased region" description="Polar residues" evidence="9">
    <location>
        <begin position="1823"/>
        <end position="1846"/>
    </location>
</feature>
<evidence type="ECO:0000256" key="9">
    <source>
        <dbReference type="SAM" id="MobiDB-lite"/>
    </source>
</evidence>
<feature type="region of interest" description="Disordered" evidence="9">
    <location>
        <begin position="1457"/>
        <end position="1520"/>
    </location>
</feature>
<dbReference type="Pfam" id="PF00173">
    <property type="entry name" value="Cyt-b5"/>
    <property type="match status" value="1"/>
</dbReference>
<dbReference type="Gene3D" id="1.10.540.10">
    <property type="entry name" value="Acyl-CoA dehydrogenase/oxidase, N-terminal domain"/>
    <property type="match status" value="1"/>
</dbReference>
<evidence type="ECO:0000256" key="5">
    <source>
        <dbReference type="ARBA" id="ARBA00022723"/>
    </source>
</evidence>
<dbReference type="SUPFAM" id="SSF56645">
    <property type="entry name" value="Acyl-CoA dehydrogenase NM domain-like"/>
    <property type="match status" value="1"/>
</dbReference>
<dbReference type="SUPFAM" id="SSF55856">
    <property type="entry name" value="Cytochrome b5-like heme/steroid binding domain"/>
    <property type="match status" value="1"/>
</dbReference>
<dbReference type="GO" id="GO:0020037">
    <property type="term" value="F:heme binding"/>
    <property type="evidence" value="ECO:0007669"/>
    <property type="project" value="InterPro"/>
</dbReference>
<feature type="region of interest" description="Disordered" evidence="9">
    <location>
        <begin position="1641"/>
        <end position="2005"/>
    </location>
</feature>
<comment type="cofactor">
    <cofactor evidence="1">
        <name>FAD</name>
        <dbReference type="ChEBI" id="CHEBI:57692"/>
    </cofactor>
</comment>
<feature type="region of interest" description="Disordered" evidence="9">
    <location>
        <begin position="627"/>
        <end position="746"/>
    </location>
</feature>
<keyword evidence="6" id="KW-0274">FAD</keyword>
<protein>
    <submittedName>
        <fullName evidence="12">Acyl-CoA dehydrogenase</fullName>
    </submittedName>
</protein>
<dbReference type="Pfam" id="PF02770">
    <property type="entry name" value="Acyl-CoA_dh_M"/>
    <property type="match status" value="1"/>
</dbReference>
<reference evidence="12 13" key="1">
    <citation type="submission" date="2017-04" db="EMBL/GenBank/DDBJ databases">
        <title>Draft genome sequence of Marssonina coronaria NL1: causal agent of apple blotch.</title>
        <authorList>
            <person name="Cheng Q."/>
        </authorList>
    </citation>
    <scope>NUCLEOTIDE SEQUENCE [LARGE SCALE GENOMIC DNA]</scope>
    <source>
        <strain evidence="12 13">NL1</strain>
    </source>
</reference>
<evidence type="ECO:0000259" key="11">
    <source>
        <dbReference type="PROSITE" id="PS50255"/>
    </source>
</evidence>
<feature type="domain" description="RanBD1" evidence="10">
    <location>
        <begin position="2149"/>
        <end position="2259"/>
    </location>
</feature>
<dbReference type="Gene3D" id="1.20.140.10">
    <property type="entry name" value="Butyryl-CoA Dehydrogenase, subunit A, domain 3"/>
    <property type="match status" value="1"/>
</dbReference>
<dbReference type="GO" id="GO:0046872">
    <property type="term" value="F:metal ion binding"/>
    <property type="evidence" value="ECO:0007669"/>
    <property type="project" value="UniProtKB-KW"/>
</dbReference>
<feature type="region of interest" description="Disordered" evidence="9">
    <location>
        <begin position="1198"/>
        <end position="1218"/>
    </location>
</feature>
<dbReference type="GO" id="GO:0003995">
    <property type="term" value="F:acyl-CoA dehydrogenase activity"/>
    <property type="evidence" value="ECO:0007669"/>
    <property type="project" value="InterPro"/>
</dbReference>
<dbReference type="InterPro" id="IPR011993">
    <property type="entry name" value="PH-like_dom_sf"/>
</dbReference>
<dbReference type="InterPro" id="IPR009100">
    <property type="entry name" value="AcylCoA_DH/oxidase_NM_dom_sf"/>
</dbReference>
<feature type="compositionally biased region" description="Polar residues" evidence="9">
    <location>
        <begin position="574"/>
        <end position="592"/>
    </location>
</feature>
<feature type="compositionally biased region" description="Polar residues" evidence="9">
    <location>
        <begin position="1043"/>
        <end position="1063"/>
    </location>
</feature>
<feature type="compositionally biased region" description="Polar residues" evidence="9">
    <location>
        <begin position="895"/>
        <end position="912"/>
    </location>
</feature>
<evidence type="ECO:0000256" key="6">
    <source>
        <dbReference type="ARBA" id="ARBA00022827"/>
    </source>
</evidence>
<feature type="compositionally biased region" description="Polar residues" evidence="9">
    <location>
        <begin position="978"/>
        <end position="995"/>
    </location>
</feature>
<dbReference type="InterPro" id="IPR036400">
    <property type="entry name" value="Cyt_B5-like_heme/steroid_sf"/>
</dbReference>
<dbReference type="InterPro" id="IPR000156">
    <property type="entry name" value="Ran_bind_dom"/>
</dbReference>
<feature type="domain" description="Cytochrome b5 heme-binding" evidence="11">
    <location>
        <begin position="3"/>
        <end position="78"/>
    </location>
</feature>
<feature type="compositionally biased region" description="Low complexity" evidence="9">
    <location>
        <begin position="1904"/>
        <end position="1921"/>
    </location>
</feature>
<dbReference type="PANTHER" id="PTHR48083">
    <property type="entry name" value="MEDIUM-CHAIN SPECIFIC ACYL-COA DEHYDROGENASE, MITOCHONDRIAL-RELATED"/>
    <property type="match status" value="1"/>
</dbReference>
<sequence>MPHKTLTRDEVARNNTEESLWFVIDSKVYDVTDFVDAHPGGEAVLKQVAGTDATEPFYNLHRQEVLQKYSSLCIGTLDGENSKVIEQKPGDLSLVPYGEPTWLTPQFKSPYFKDSHRKLQKAMRVWTDTELYPVAQECEKSGKHIPQGLIDNMSKNGILHMRIGPGKHMYGMDLLGGLMKGEEFDYFHDMIVTQEMVRANARGFQDGNMAGMTISLTAVLQFANDESWKNRIAGEVFSGKKKICLAITEAFAGSDVAGIRTTAEKTNDGKHYIVNGTKKWITNGVWCDYFVTGVKTDKGLSVLLIERGEGVETSAIKTSYSPAAGTAYVTFDNVKVPAENLLGIENKGIHVILSNFNHERWMMACAVIRSSRIVTEECMKWSNQRLVFGKKLIEQPVIRQKLAKMIAHCEANQAWLENITYQMTMMPYEQQSTHLAGPIGLLKMFATRSAHEIADEAVQIFGGRALTQSGMGKTIEMFHRTYKFDAILGGAEEVLGDLGSIPDWDTFGSAIFVSRPGRVARTVIRVSSHIVNSAPTRITKVEPTIESDKMDTPQRANAAQMAARQLKAKPKGRLQNSRQNTAFSSRPDSSVQFAPAAQSGGGLFGGSVQGAGTFDFSAPGGLSMPTPSFPSFGSNTSSSSGVSLCEGRFPGDDRATKRQFGGSSTIQPSQPAFQAPNVFGQSQPSPFGAAPQPTPPSGNIFSFGGSTPIPGNSFSQEIAPASNPFSFGGASQSATASPVASFGSGQADSKPASILFNFGQQSAQTPASSTPFTFGSSAPQENQAQASSGIFNFGSAPQQGKPATQPHASSNSPFNFGSTTPQESASVQAQVTFNSPFKFGSTAAKEAPIAQSPAPTKSPFKFNSTKTQDTPSAQSQNSLFNFGSTKTQEKPPAQSEASSDSPFKFGSTTTTEKPAASPFMFSGQNAATTSRSSVDFESAPSTGAPSSGLFKSPDKAHPTSALVPSNQQIAPANDLFGKSNSGSAATQDLSKNGPQSPAASAAASSISNFFGSQDKSQESAKTDFFGTSTQASSTPKLPEEQKLVSNPSIFSGLNKPANTSNLFNNTNPQPPPSTNLFGSSVQTSPAKPGLFGTLNKPVDESVKNTVINGSSCNSNATPELNPTVFCKSSSSISLFGQPQPSENSSSNAVTPNFSFGSTSSAQPVTSSNIFSSAKAVAAPIDTTQKTSSELVPCVTEVTRSPQQEIQQPNTAKPDRPIPDVFNITDDQINAYLPPGLDEFSRVRYSTQFRIKSMNSGLAELFSSIDENSDPSNALARYIASRKRIIDEWREYEEKHKSSLTNGESPTKLPRQIALPASMQPTHSTTKRKLTEDEDQENENPSKRAKEQLAPLQALSSASFPAAPSTNGNFEPNSQSTGIPSKALQGNSSPLKPASAFSTNIPLTPTPSTSKNKRKAEDELTKDTEEASPLRQIKTPRLNGTIAASNTSNIFKNILDSPSKISSPSKSPEKKLAPLPDAKDNTLRSNPFVNLPVPGSPAKSTASPPATVARSSFTPKPSSLSNVFTATASASTEKGFALKSSPATEKPVILKPVPTPTNSSLFAPAASVVKPPVFGKPGANGLAQFAQKAADDKKMAEEKRENDKFDEDYDSDDGITPAEWRAKYRAARKIELEELDALAKKPGQGFKFNPAPNGTSPTTASVDKTTDEVQPSTGPKNSVFDPKPTFTGFGASTTPGPSINIADTAQKIQPSTEPKKPPFDPKPSSEGFGTSASPEPMKKVAGAIQSSPEPKKSMFNLFGSAPTPDSSNKTLNTEKPTQSLFHRFGTSVNSEFSRPPGVSAESSANPSGASSPDIFGSGSVLHGTASSKPVNNFKNPFSHLSDSNSAKGNDIDDESAGEENDDDEENKDPSYKSSNDIANSLGATAEETGAGIAPTKKTNPFSGFGTSQLGSPISSSPSTPSGGLFGRVGTKFGVSGIDKEQSGTTTPSRSLFDMVPMDANEKPIKHFSTEEKENAQPNTSNVSKGTSSFFGNSLNKTPSAPVDKTWKPDSGIKFASAANGDSAPILSVTAATPTKTGNTSNTFGGSSGPPTTKFSNLFGNHDSKLGPAASPFSSSIFGASSSARGPATTSIGFSFGAPSAATSLQPSAAASATTSRATTPSAATDGDSGADGDPDAEHHEQLNLTAGGPGEEDEEVLHEVRAKAQKFEKAWVTKGLGFLRILKHRDTKATRMLLRADPTGTVIMNKSLVEQFKYESNAKTVKVLTAADDGKGLETWLLQVKTEDSAKKLAQTLEENKKVS</sequence>
<dbReference type="InterPro" id="IPR036250">
    <property type="entry name" value="AcylCo_DH-like_C"/>
</dbReference>
<keyword evidence="4" id="KW-0285">Flavoprotein</keyword>
<feature type="compositionally biased region" description="Polar residues" evidence="9">
    <location>
        <begin position="1025"/>
        <end position="1035"/>
    </location>
</feature>
<name>A0A218YRK3_9HELO</name>
<feature type="region of interest" description="Disordered" evidence="9">
    <location>
        <begin position="2030"/>
        <end position="2151"/>
    </location>
</feature>
<dbReference type="Gene3D" id="2.30.29.30">
    <property type="entry name" value="Pleckstrin-homology domain (PH domain)/Phosphotyrosine-binding domain (PTB)"/>
    <property type="match status" value="1"/>
</dbReference>
<dbReference type="STRING" id="503106.A0A218YRK3"/>
<dbReference type="GO" id="GO:0033539">
    <property type="term" value="P:fatty acid beta-oxidation using acyl-CoA dehydrogenase"/>
    <property type="evidence" value="ECO:0007669"/>
    <property type="project" value="TreeGrafter"/>
</dbReference>
<feature type="compositionally biased region" description="Polar residues" evidence="9">
    <location>
        <begin position="922"/>
        <end position="945"/>
    </location>
</feature>
<dbReference type="CDD" id="cd13170">
    <property type="entry name" value="RanBD_NUP50"/>
    <property type="match status" value="1"/>
</dbReference>
<dbReference type="InterPro" id="IPR050741">
    <property type="entry name" value="Acyl-CoA_dehydrogenase"/>
</dbReference>
<proteinExistence type="inferred from homology"/>
<dbReference type="Pfam" id="PF02771">
    <property type="entry name" value="Acyl-CoA_dh_N"/>
    <property type="match status" value="1"/>
</dbReference>
<feature type="region of interest" description="Disordered" evidence="9">
    <location>
        <begin position="1295"/>
        <end position="1440"/>
    </location>
</feature>
<evidence type="ECO:0000256" key="1">
    <source>
        <dbReference type="ARBA" id="ARBA00001974"/>
    </source>
</evidence>
<feature type="compositionally biased region" description="Polar residues" evidence="9">
    <location>
        <begin position="1076"/>
        <end position="1085"/>
    </location>
</feature>
<evidence type="ECO:0000259" key="10">
    <source>
        <dbReference type="PROSITE" id="PS50196"/>
    </source>
</evidence>
<feature type="compositionally biased region" description="Acidic residues" evidence="9">
    <location>
        <begin position="1850"/>
        <end position="1865"/>
    </location>
</feature>
<dbReference type="PROSITE" id="PS00191">
    <property type="entry name" value="CYTOCHROME_B5_1"/>
    <property type="match status" value="1"/>
</dbReference>
<feature type="compositionally biased region" description="Basic and acidic residues" evidence="9">
    <location>
        <begin position="1958"/>
        <end position="1973"/>
    </location>
</feature>
<dbReference type="SUPFAM" id="SSF47203">
    <property type="entry name" value="Acyl-CoA dehydrogenase C-terminal domain-like"/>
    <property type="match status" value="1"/>
</dbReference>
<feature type="compositionally biased region" description="Polar residues" evidence="9">
    <location>
        <begin position="661"/>
        <end position="672"/>
    </location>
</feature>
<dbReference type="InterPro" id="IPR013786">
    <property type="entry name" value="AcylCoA_DH/ox_N"/>
</dbReference>
<evidence type="ECO:0000256" key="4">
    <source>
        <dbReference type="ARBA" id="ARBA00022630"/>
    </source>
</evidence>
<dbReference type="InterPro" id="IPR006091">
    <property type="entry name" value="Acyl-CoA_Oxase/DH_mid-dom"/>
</dbReference>
<feature type="compositionally biased region" description="Low complexity" evidence="9">
    <location>
        <begin position="1347"/>
        <end position="1364"/>
    </location>
</feature>
<feature type="compositionally biased region" description="Polar residues" evidence="9">
    <location>
        <begin position="1651"/>
        <end position="1675"/>
    </location>
</feature>
<feature type="compositionally biased region" description="Polar residues" evidence="9">
    <location>
        <begin position="1198"/>
        <end position="1210"/>
    </location>
</feature>